<name>H0EUS1_GLAL7</name>
<evidence type="ECO:0000313" key="2">
    <source>
        <dbReference type="Proteomes" id="UP000005446"/>
    </source>
</evidence>
<dbReference type="EMBL" id="AGUE01000181">
    <property type="protein sequence ID" value="EHK97726.1"/>
    <property type="molecule type" value="Genomic_DNA"/>
</dbReference>
<dbReference type="HOGENOM" id="CLU_3359819_0_0_1"/>
<comment type="caution">
    <text evidence="1">The sequence shown here is derived from an EMBL/GenBank/DDBJ whole genome shotgun (WGS) entry which is preliminary data.</text>
</comment>
<evidence type="ECO:0000313" key="1">
    <source>
        <dbReference type="EMBL" id="EHK97726.1"/>
    </source>
</evidence>
<sequence>MFSSAQKTARVLFAELFHVFVPVTERKLPQATQVQD</sequence>
<accession>H0EUS1</accession>
<protein>
    <submittedName>
        <fullName evidence="1">Uncharacterized protein</fullName>
    </submittedName>
</protein>
<dbReference type="InParanoid" id="H0EUS1"/>
<dbReference type="AlphaFoldDB" id="H0EUS1"/>
<dbReference type="Proteomes" id="UP000005446">
    <property type="component" value="Unassembled WGS sequence"/>
</dbReference>
<keyword evidence="2" id="KW-1185">Reference proteome</keyword>
<proteinExistence type="predicted"/>
<gene>
    <name evidence="1" type="ORF">M7I_6510</name>
</gene>
<reference evidence="1 2" key="1">
    <citation type="journal article" date="2012" name="Eukaryot. Cell">
        <title>Genome sequence of the fungus Glarea lozoyensis: the first genome sequence of a species from the Helotiaceae family.</title>
        <authorList>
            <person name="Youssar L."/>
            <person name="Gruening B.A."/>
            <person name="Erxleben A."/>
            <person name="Guenther S."/>
            <person name="Huettel W."/>
        </authorList>
    </citation>
    <scope>NUCLEOTIDE SEQUENCE [LARGE SCALE GENOMIC DNA]</scope>
    <source>
        <strain evidence="2">ATCC 74030 / MF5533</strain>
    </source>
</reference>
<organism evidence="1 2">
    <name type="scientific">Glarea lozoyensis (strain ATCC 74030 / MF5533)</name>
    <dbReference type="NCBI Taxonomy" id="1104152"/>
    <lineage>
        <taxon>Eukaryota</taxon>
        <taxon>Fungi</taxon>
        <taxon>Dikarya</taxon>
        <taxon>Ascomycota</taxon>
        <taxon>Pezizomycotina</taxon>
        <taxon>Leotiomycetes</taxon>
        <taxon>Helotiales</taxon>
        <taxon>Helotiaceae</taxon>
        <taxon>Glarea</taxon>
    </lineage>
</organism>